<dbReference type="Pfam" id="PF14913">
    <property type="entry name" value="DPCD"/>
    <property type="match status" value="1"/>
</dbReference>
<organism evidence="3">
    <name type="scientific">Mesocestoides corti</name>
    <name type="common">Flatworm</name>
    <dbReference type="NCBI Taxonomy" id="53468"/>
    <lineage>
        <taxon>Eukaryota</taxon>
        <taxon>Metazoa</taxon>
        <taxon>Spiralia</taxon>
        <taxon>Lophotrochozoa</taxon>
        <taxon>Platyhelminthes</taxon>
        <taxon>Cestoda</taxon>
        <taxon>Eucestoda</taxon>
        <taxon>Cyclophyllidea</taxon>
        <taxon>Mesocestoididae</taxon>
        <taxon>Mesocestoides</taxon>
    </lineage>
</organism>
<dbReference type="InterPro" id="IPR026224">
    <property type="entry name" value="DPCD"/>
</dbReference>
<dbReference type="AlphaFoldDB" id="A0A5K3EQY0"/>
<accession>A0A5K3EQY0</accession>
<comment type="similarity">
    <text evidence="1">Belongs to the DPCD family.</text>
</comment>
<dbReference type="WBParaSite" id="MCU_002385-RA">
    <property type="protein sequence ID" value="MCU_002385-RA"/>
    <property type="gene ID" value="MCU_002385"/>
</dbReference>
<reference evidence="3" key="1">
    <citation type="submission" date="2019-11" db="UniProtKB">
        <authorList>
            <consortium name="WormBaseParasite"/>
        </authorList>
    </citation>
    <scope>IDENTIFICATION</scope>
</reference>
<protein>
    <recommendedName>
        <fullName evidence="2">Protein DPCD</fullName>
    </recommendedName>
</protein>
<dbReference type="PANTHER" id="PTHR31921">
    <property type="entry name" value="PROTEIN DPCD"/>
    <property type="match status" value="1"/>
</dbReference>
<dbReference type="PRINTS" id="PR02065">
    <property type="entry name" value="PROTEINDPCD"/>
</dbReference>
<dbReference type="PANTHER" id="PTHR31921:SF1">
    <property type="entry name" value="PROTEIN DPCD"/>
    <property type="match status" value="1"/>
</dbReference>
<proteinExistence type="inferred from homology"/>
<name>A0A5K3EQY0_MESCO</name>
<evidence type="ECO:0000313" key="3">
    <source>
        <dbReference type="WBParaSite" id="MCU_002385-RA"/>
    </source>
</evidence>
<sequence length="201" mass="23283">MATSTWLNAIREAKKTSLVQDGRTKVHYSFTDGKEMVEQYDNLSETIVERKWKAPTQLGGEGPWVYEIGQQQETCSSVLEEFKESNANPVFCRCDTKQDFQWRIRNLPYPIETYQLSIDDDNSTITLRTTNKKYFKRFGIPDLDRIGVKLESSSLRKTHSNSTLIISYRKPPAYYQYEKELRKELLKTKPISGGDMPCASM</sequence>
<evidence type="ECO:0000256" key="2">
    <source>
        <dbReference type="ARBA" id="ARBA00020330"/>
    </source>
</evidence>
<evidence type="ECO:0000256" key="1">
    <source>
        <dbReference type="ARBA" id="ARBA00010597"/>
    </source>
</evidence>